<feature type="compositionally biased region" description="Basic residues" evidence="1">
    <location>
        <begin position="116"/>
        <end position="127"/>
    </location>
</feature>
<comment type="caution">
    <text evidence="2">The sequence shown here is derived from an EMBL/GenBank/DDBJ whole genome shotgun (WGS) entry which is preliminary data.</text>
</comment>
<feature type="region of interest" description="Disordered" evidence="1">
    <location>
        <begin position="87"/>
        <end position="106"/>
    </location>
</feature>
<evidence type="ECO:0000256" key="1">
    <source>
        <dbReference type="SAM" id="MobiDB-lite"/>
    </source>
</evidence>
<protein>
    <submittedName>
        <fullName evidence="2">Uncharacterized protein</fullName>
    </submittedName>
</protein>
<evidence type="ECO:0000313" key="3">
    <source>
        <dbReference type="Proteomes" id="UP001159363"/>
    </source>
</evidence>
<organism evidence="2 3">
    <name type="scientific">Dryococelus australis</name>
    <dbReference type="NCBI Taxonomy" id="614101"/>
    <lineage>
        <taxon>Eukaryota</taxon>
        <taxon>Metazoa</taxon>
        <taxon>Ecdysozoa</taxon>
        <taxon>Arthropoda</taxon>
        <taxon>Hexapoda</taxon>
        <taxon>Insecta</taxon>
        <taxon>Pterygota</taxon>
        <taxon>Neoptera</taxon>
        <taxon>Polyneoptera</taxon>
        <taxon>Phasmatodea</taxon>
        <taxon>Verophasmatodea</taxon>
        <taxon>Anareolatae</taxon>
        <taxon>Phasmatidae</taxon>
        <taxon>Eurycanthinae</taxon>
        <taxon>Dryococelus</taxon>
    </lineage>
</organism>
<name>A0ABQ9G2I6_9NEOP</name>
<dbReference type="Proteomes" id="UP001159363">
    <property type="component" value="Chromosome 15"/>
</dbReference>
<feature type="region of interest" description="Disordered" evidence="1">
    <location>
        <begin position="112"/>
        <end position="136"/>
    </location>
</feature>
<dbReference type="EMBL" id="JARBHB010000016">
    <property type="protein sequence ID" value="KAJ8866282.1"/>
    <property type="molecule type" value="Genomic_DNA"/>
</dbReference>
<accession>A0ABQ9G2I6</accession>
<keyword evidence="3" id="KW-1185">Reference proteome</keyword>
<gene>
    <name evidence="2" type="ORF">PR048_032125</name>
</gene>
<reference evidence="2 3" key="1">
    <citation type="submission" date="2023-02" db="EMBL/GenBank/DDBJ databases">
        <title>LHISI_Scaffold_Assembly.</title>
        <authorList>
            <person name="Stuart O.P."/>
            <person name="Cleave R."/>
            <person name="Magrath M.J.L."/>
            <person name="Mikheyev A.S."/>
        </authorList>
    </citation>
    <scope>NUCLEOTIDE SEQUENCE [LARGE SCALE GENOMIC DNA]</scope>
    <source>
        <strain evidence="2">Daus_M_001</strain>
        <tissue evidence="2">Leg muscle</tissue>
    </source>
</reference>
<sequence length="255" mass="28732">MPVHAYFDGYNVQREWLDYSPPTWPNRVRFPEGSLGLLHVVIVPNDVSGFSQGYPVSSRPCIAELLHSHPASPSSALKTPLLSAAENSPLTNPIGARQPHRRPGFQPLSQHAVANHTHRPVPRASRRPIREWPRPHENNHHDILSLYGGQEAQCLQKSALFLFSGYVATLTVTKWVKATDVRRCLLYTRSIVGEASRYISKVADSVINTAEQEECQTRRMVSTGGRERQHRRMRFALMLQATVRSDTGARNTELQ</sequence>
<evidence type="ECO:0000313" key="2">
    <source>
        <dbReference type="EMBL" id="KAJ8866282.1"/>
    </source>
</evidence>
<proteinExistence type="predicted"/>